<reference evidence="1 2" key="1">
    <citation type="submission" date="2021-06" db="EMBL/GenBank/DDBJ databases">
        <title>Caerostris darwini draft genome.</title>
        <authorList>
            <person name="Kono N."/>
            <person name="Arakawa K."/>
        </authorList>
    </citation>
    <scope>NUCLEOTIDE SEQUENCE [LARGE SCALE GENOMIC DNA]</scope>
</reference>
<dbReference type="AlphaFoldDB" id="A0AAV4QRL3"/>
<organism evidence="1 2">
    <name type="scientific">Caerostris darwini</name>
    <dbReference type="NCBI Taxonomy" id="1538125"/>
    <lineage>
        <taxon>Eukaryota</taxon>
        <taxon>Metazoa</taxon>
        <taxon>Ecdysozoa</taxon>
        <taxon>Arthropoda</taxon>
        <taxon>Chelicerata</taxon>
        <taxon>Arachnida</taxon>
        <taxon>Araneae</taxon>
        <taxon>Araneomorphae</taxon>
        <taxon>Entelegynae</taxon>
        <taxon>Araneoidea</taxon>
        <taxon>Araneidae</taxon>
        <taxon>Caerostris</taxon>
    </lineage>
</organism>
<dbReference type="Proteomes" id="UP001054837">
    <property type="component" value="Unassembled WGS sequence"/>
</dbReference>
<gene>
    <name evidence="1" type="ORF">CDAR_471201</name>
</gene>
<sequence length="106" mass="12602">MDPWEEPQTSIQLLQKRTSYETFSQVGRLFIQQFLGQKTQYVSLDFSPIPLKQASHCTYEPTSCSHPIKNSWRKERECPTELSCGVLCKKEEMLLRDFFFFLLFWP</sequence>
<protein>
    <submittedName>
        <fullName evidence="1">Uncharacterized protein</fullName>
    </submittedName>
</protein>
<proteinExistence type="predicted"/>
<name>A0AAV4QRL3_9ARAC</name>
<dbReference type="EMBL" id="BPLQ01004730">
    <property type="protein sequence ID" value="GIY10233.1"/>
    <property type="molecule type" value="Genomic_DNA"/>
</dbReference>
<evidence type="ECO:0000313" key="1">
    <source>
        <dbReference type="EMBL" id="GIY10233.1"/>
    </source>
</evidence>
<keyword evidence="2" id="KW-1185">Reference proteome</keyword>
<evidence type="ECO:0000313" key="2">
    <source>
        <dbReference type="Proteomes" id="UP001054837"/>
    </source>
</evidence>
<accession>A0AAV4QRL3</accession>
<comment type="caution">
    <text evidence="1">The sequence shown here is derived from an EMBL/GenBank/DDBJ whole genome shotgun (WGS) entry which is preliminary data.</text>
</comment>